<keyword evidence="6" id="KW-0862">Zinc</keyword>
<keyword evidence="4" id="KW-0479">Metal-binding</keyword>
<gene>
    <name evidence="10" type="ORF">ACFO3A_03795</name>
</gene>
<reference evidence="11" key="1">
    <citation type="journal article" date="2019" name="Int. J. Syst. Evol. Microbiol.">
        <title>The Global Catalogue of Microorganisms (GCM) 10K type strain sequencing project: providing services to taxonomists for standard genome sequencing and annotation.</title>
        <authorList>
            <consortium name="The Broad Institute Genomics Platform"/>
            <consortium name="The Broad Institute Genome Sequencing Center for Infectious Disease"/>
            <person name="Wu L."/>
            <person name="Ma J."/>
        </authorList>
    </citation>
    <scope>NUCLEOTIDE SEQUENCE [LARGE SCALE GENOMIC DNA]</scope>
    <source>
        <strain evidence="11">JCM 11650</strain>
    </source>
</reference>
<sequence length="287" mass="30206">MLHAMKNDAPLPFAWLQPDWPAIAGVHAIFTTRAGGVSASPWDSMNLGDHVGDVPRDVADNRELFTQALTQIGGHSVQPQFLQQVHGVQVARLPLAAADGLAFDACITAEPGHACTIMVADCLPVLIAHRCLGIVGAAHAGWRGLAGSAGIGVLEQLWHAYCSLARQQGGGSAADIAAQTQVWLGPCIGPQAFEVGAEVVAAFTAAAPPQAQRCFTPGKAAHKWQADLPALARQRWQALGVQHLYGNDSSAPWCTVGNPLRFFSHRRDAGVLGSTGRMAAAIWRTGV</sequence>
<evidence type="ECO:0000256" key="3">
    <source>
        <dbReference type="ARBA" id="ARBA00022679"/>
    </source>
</evidence>
<dbReference type="SUPFAM" id="SSF64438">
    <property type="entry name" value="CNF1/YfiH-like putative cysteine hydrolases"/>
    <property type="match status" value="1"/>
</dbReference>
<evidence type="ECO:0000256" key="2">
    <source>
        <dbReference type="ARBA" id="ARBA00007353"/>
    </source>
</evidence>
<dbReference type="Gene3D" id="3.60.140.10">
    <property type="entry name" value="CNF1/YfiH-like putative cysteine hydrolases"/>
    <property type="match status" value="1"/>
</dbReference>
<keyword evidence="3" id="KW-0808">Transferase</keyword>
<dbReference type="RefSeq" id="WP_377724106.1">
    <property type="nucleotide sequence ID" value="NZ_JBHSEW010000002.1"/>
</dbReference>
<keyword evidence="5" id="KW-0378">Hydrolase</keyword>
<dbReference type="Pfam" id="PF02578">
    <property type="entry name" value="Cu-oxidase_4"/>
    <property type="match status" value="1"/>
</dbReference>
<evidence type="ECO:0000256" key="6">
    <source>
        <dbReference type="ARBA" id="ARBA00022833"/>
    </source>
</evidence>
<evidence type="ECO:0000256" key="8">
    <source>
        <dbReference type="ARBA" id="ARBA00048968"/>
    </source>
</evidence>
<dbReference type="InterPro" id="IPR011324">
    <property type="entry name" value="Cytotoxic_necrot_fac-like_cat"/>
</dbReference>
<comment type="catalytic activity">
    <reaction evidence="1">
        <text>inosine + phosphate = alpha-D-ribose 1-phosphate + hypoxanthine</text>
        <dbReference type="Rhea" id="RHEA:27646"/>
        <dbReference type="ChEBI" id="CHEBI:17368"/>
        <dbReference type="ChEBI" id="CHEBI:17596"/>
        <dbReference type="ChEBI" id="CHEBI:43474"/>
        <dbReference type="ChEBI" id="CHEBI:57720"/>
        <dbReference type="EC" id="2.4.2.1"/>
    </reaction>
    <physiologicalReaction direction="left-to-right" evidence="1">
        <dbReference type="Rhea" id="RHEA:27647"/>
    </physiologicalReaction>
</comment>
<evidence type="ECO:0000256" key="9">
    <source>
        <dbReference type="ARBA" id="ARBA00049893"/>
    </source>
</evidence>
<evidence type="ECO:0000256" key="4">
    <source>
        <dbReference type="ARBA" id="ARBA00022723"/>
    </source>
</evidence>
<comment type="similarity">
    <text evidence="2">Belongs to the purine nucleoside phosphorylase YfiH/LACC1 family.</text>
</comment>
<comment type="catalytic activity">
    <reaction evidence="9">
        <text>S-methyl-5'-thioadenosine + phosphate = 5-(methylsulfanyl)-alpha-D-ribose 1-phosphate + adenine</text>
        <dbReference type="Rhea" id="RHEA:11852"/>
        <dbReference type="ChEBI" id="CHEBI:16708"/>
        <dbReference type="ChEBI" id="CHEBI:17509"/>
        <dbReference type="ChEBI" id="CHEBI:43474"/>
        <dbReference type="ChEBI" id="CHEBI:58533"/>
        <dbReference type="EC" id="2.4.2.28"/>
    </reaction>
    <physiologicalReaction direction="left-to-right" evidence="9">
        <dbReference type="Rhea" id="RHEA:11853"/>
    </physiologicalReaction>
</comment>
<comment type="caution">
    <text evidence="10">The sequence shown here is derived from an EMBL/GenBank/DDBJ whole genome shotgun (WGS) entry which is preliminary data.</text>
</comment>
<dbReference type="EMBL" id="JBHSEW010000002">
    <property type="protein sequence ID" value="MFC4621330.1"/>
    <property type="molecule type" value="Genomic_DNA"/>
</dbReference>
<dbReference type="InterPro" id="IPR003730">
    <property type="entry name" value="Cu_polyphenol_OxRdtase"/>
</dbReference>
<evidence type="ECO:0000313" key="11">
    <source>
        <dbReference type="Proteomes" id="UP001595967"/>
    </source>
</evidence>
<proteinExistence type="inferred from homology"/>
<comment type="catalytic activity">
    <reaction evidence="7">
        <text>adenosine + H2O + H(+) = inosine + NH4(+)</text>
        <dbReference type="Rhea" id="RHEA:24408"/>
        <dbReference type="ChEBI" id="CHEBI:15377"/>
        <dbReference type="ChEBI" id="CHEBI:15378"/>
        <dbReference type="ChEBI" id="CHEBI:16335"/>
        <dbReference type="ChEBI" id="CHEBI:17596"/>
        <dbReference type="ChEBI" id="CHEBI:28938"/>
        <dbReference type="EC" id="3.5.4.4"/>
    </reaction>
    <physiologicalReaction direction="left-to-right" evidence="7">
        <dbReference type="Rhea" id="RHEA:24409"/>
    </physiologicalReaction>
</comment>
<dbReference type="PANTHER" id="PTHR30616:SF2">
    <property type="entry name" value="PURINE NUCLEOSIDE PHOSPHORYLASE LACC1"/>
    <property type="match status" value="1"/>
</dbReference>
<organism evidence="10 11">
    <name type="scientific">Comamonas nitrativorans</name>
    <dbReference type="NCBI Taxonomy" id="108437"/>
    <lineage>
        <taxon>Bacteria</taxon>
        <taxon>Pseudomonadati</taxon>
        <taxon>Pseudomonadota</taxon>
        <taxon>Betaproteobacteria</taxon>
        <taxon>Burkholderiales</taxon>
        <taxon>Comamonadaceae</taxon>
        <taxon>Comamonas</taxon>
    </lineage>
</organism>
<protein>
    <submittedName>
        <fullName evidence="10">Polyphenol oxidase family protein</fullName>
    </submittedName>
</protein>
<dbReference type="Proteomes" id="UP001595967">
    <property type="component" value="Unassembled WGS sequence"/>
</dbReference>
<accession>A0ABV9GVM9</accession>
<comment type="catalytic activity">
    <reaction evidence="8">
        <text>adenosine + phosphate = alpha-D-ribose 1-phosphate + adenine</text>
        <dbReference type="Rhea" id="RHEA:27642"/>
        <dbReference type="ChEBI" id="CHEBI:16335"/>
        <dbReference type="ChEBI" id="CHEBI:16708"/>
        <dbReference type="ChEBI" id="CHEBI:43474"/>
        <dbReference type="ChEBI" id="CHEBI:57720"/>
        <dbReference type="EC" id="2.4.2.1"/>
    </reaction>
    <physiologicalReaction direction="left-to-right" evidence="8">
        <dbReference type="Rhea" id="RHEA:27643"/>
    </physiologicalReaction>
</comment>
<name>A0ABV9GVM9_9BURK</name>
<keyword evidence="11" id="KW-1185">Reference proteome</keyword>
<dbReference type="InterPro" id="IPR038371">
    <property type="entry name" value="Cu_polyphenol_OxRdtase_sf"/>
</dbReference>
<dbReference type="PANTHER" id="PTHR30616">
    <property type="entry name" value="UNCHARACTERIZED PROTEIN YFIH"/>
    <property type="match status" value="1"/>
</dbReference>
<evidence type="ECO:0000313" key="10">
    <source>
        <dbReference type="EMBL" id="MFC4621330.1"/>
    </source>
</evidence>
<evidence type="ECO:0000256" key="7">
    <source>
        <dbReference type="ARBA" id="ARBA00047989"/>
    </source>
</evidence>
<evidence type="ECO:0000256" key="1">
    <source>
        <dbReference type="ARBA" id="ARBA00000553"/>
    </source>
</evidence>
<evidence type="ECO:0000256" key="5">
    <source>
        <dbReference type="ARBA" id="ARBA00022801"/>
    </source>
</evidence>
<dbReference type="CDD" id="cd16833">
    <property type="entry name" value="YfiH"/>
    <property type="match status" value="1"/>
</dbReference>